<keyword evidence="3" id="KW-1185">Reference proteome</keyword>
<sequence length="359" mass="40229">MASAPATVIISDVPDHSKAGLRLNFSHNHQYHPLFSSPAADVVLCASDGVMYRMHSYTLRTTSGFFRDMFTLPQPNPPPRLGLFSENNEKRGDIFVSTYVSSGILTLFLMLTCGMPINTPLHEWGIFSVSDSSPDTGCIETSLHSCFDTIDRVLRLAENWDAPGPLSYLRLGLRNPELVKQDPLKLFSIASHFGWEYERKWAAQHSLMIDISPLLDTHIQKNLEDMSSKDLLCLLKLRHRRKEEFRAFIDDPEHFSVGNSENILCMRCHEARIDNGTWKVLKEAMVMELERRPLGDSIVGSEVGGIGGEHLAEGIVTWPEAEACFNASCEKKGCKSPNYDACATLKQIQGCVDSLPWEL</sequence>
<evidence type="ECO:0000259" key="1">
    <source>
        <dbReference type="PROSITE" id="PS50097"/>
    </source>
</evidence>
<evidence type="ECO:0000313" key="3">
    <source>
        <dbReference type="Proteomes" id="UP001150266"/>
    </source>
</evidence>
<dbReference type="EMBL" id="JAOTPV010000006">
    <property type="protein sequence ID" value="KAJ4481003.1"/>
    <property type="molecule type" value="Genomic_DNA"/>
</dbReference>
<name>A0A9W9AFS7_9AGAR</name>
<feature type="domain" description="BTB" evidence="1">
    <location>
        <begin position="40"/>
        <end position="71"/>
    </location>
</feature>
<reference evidence="2" key="1">
    <citation type="submission" date="2022-08" db="EMBL/GenBank/DDBJ databases">
        <title>A Global Phylogenomic Analysis of the Shiitake Genus Lentinula.</title>
        <authorList>
            <consortium name="DOE Joint Genome Institute"/>
            <person name="Sierra-Patev S."/>
            <person name="Min B."/>
            <person name="Naranjo-Ortiz M."/>
            <person name="Looney B."/>
            <person name="Konkel Z."/>
            <person name="Slot J.C."/>
            <person name="Sakamoto Y."/>
            <person name="Steenwyk J.L."/>
            <person name="Rokas A."/>
            <person name="Carro J."/>
            <person name="Camarero S."/>
            <person name="Ferreira P."/>
            <person name="Molpeceres G."/>
            <person name="Ruiz-Duenas F.J."/>
            <person name="Serrano A."/>
            <person name="Henrissat B."/>
            <person name="Drula E."/>
            <person name="Hughes K.W."/>
            <person name="Mata J.L."/>
            <person name="Ishikawa N.K."/>
            <person name="Vargas-Isla R."/>
            <person name="Ushijima S."/>
            <person name="Smith C.A."/>
            <person name="Ahrendt S."/>
            <person name="Andreopoulos W."/>
            <person name="He G."/>
            <person name="Labutti K."/>
            <person name="Lipzen A."/>
            <person name="Ng V."/>
            <person name="Riley R."/>
            <person name="Sandor L."/>
            <person name="Barry K."/>
            <person name="Martinez A.T."/>
            <person name="Xiao Y."/>
            <person name="Gibbons J.G."/>
            <person name="Terashima K."/>
            <person name="Grigoriev I.V."/>
            <person name="Hibbett D.S."/>
        </authorList>
    </citation>
    <scope>NUCLEOTIDE SEQUENCE</scope>
    <source>
        <strain evidence="2">JLM2183</strain>
    </source>
</reference>
<dbReference type="Proteomes" id="UP001150266">
    <property type="component" value="Unassembled WGS sequence"/>
</dbReference>
<dbReference type="AlphaFoldDB" id="A0A9W9AFS7"/>
<comment type="caution">
    <text evidence="2">The sequence shown here is derived from an EMBL/GenBank/DDBJ whole genome shotgun (WGS) entry which is preliminary data.</text>
</comment>
<evidence type="ECO:0000313" key="2">
    <source>
        <dbReference type="EMBL" id="KAJ4481003.1"/>
    </source>
</evidence>
<dbReference type="OrthoDB" id="3238622at2759"/>
<proteinExistence type="predicted"/>
<dbReference type="PROSITE" id="PS50097">
    <property type="entry name" value="BTB"/>
    <property type="match status" value="1"/>
</dbReference>
<organism evidence="2 3">
    <name type="scientific">Lentinula aciculospora</name>
    <dbReference type="NCBI Taxonomy" id="153920"/>
    <lineage>
        <taxon>Eukaryota</taxon>
        <taxon>Fungi</taxon>
        <taxon>Dikarya</taxon>
        <taxon>Basidiomycota</taxon>
        <taxon>Agaricomycotina</taxon>
        <taxon>Agaricomycetes</taxon>
        <taxon>Agaricomycetidae</taxon>
        <taxon>Agaricales</taxon>
        <taxon>Marasmiineae</taxon>
        <taxon>Omphalotaceae</taxon>
        <taxon>Lentinula</taxon>
    </lineage>
</organism>
<dbReference type="InterPro" id="IPR000210">
    <property type="entry name" value="BTB/POZ_dom"/>
</dbReference>
<accession>A0A9W9AFS7</accession>
<protein>
    <recommendedName>
        <fullName evidence="1">BTB domain-containing protein</fullName>
    </recommendedName>
</protein>
<gene>
    <name evidence="2" type="ORF">J3R30DRAFT_2387358</name>
</gene>